<evidence type="ECO:0000256" key="1">
    <source>
        <dbReference type="SAM" id="SignalP"/>
    </source>
</evidence>
<keyword evidence="1" id="KW-0732">Signal</keyword>
<feature type="chain" id="PRO_5027086582" evidence="1">
    <location>
        <begin position="18"/>
        <end position="164"/>
    </location>
</feature>
<evidence type="ECO:0000313" key="3">
    <source>
        <dbReference type="Proteomes" id="UP000434052"/>
    </source>
</evidence>
<feature type="signal peptide" evidence="1">
    <location>
        <begin position="1"/>
        <end position="17"/>
    </location>
</feature>
<sequence length="164" mass="17842">MLLLLVFAGFIALPARAQAPAPLPQDMQAHLARHKALQTAMDEARSSLESYAEADPAEQGVVNYFLMQLDLMEALAQNAFDLSFLYYDRVLVSQKAGNILAGYLGQRLTLLADGLFETTRSFRERLDAVPALRAMPAIAGVLPAAVEFTNATGVHAEDILSHVK</sequence>
<gene>
    <name evidence="2" type="ORF">DQK91_01670</name>
</gene>
<organism evidence="2 3">
    <name type="scientific">Oceanidesulfovibrio marinus</name>
    <dbReference type="NCBI Taxonomy" id="370038"/>
    <lineage>
        <taxon>Bacteria</taxon>
        <taxon>Pseudomonadati</taxon>
        <taxon>Thermodesulfobacteriota</taxon>
        <taxon>Desulfovibrionia</taxon>
        <taxon>Desulfovibrionales</taxon>
        <taxon>Desulfovibrionaceae</taxon>
        <taxon>Oceanidesulfovibrio</taxon>
    </lineage>
</organism>
<accession>A0A6P1ZQ51</accession>
<proteinExistence type="predicted"/>
<dbReference type="RefSeq" id="WP_144233693.1">
    <property type="nucleotide sequence ID" value="NZ_QMIF01000001.1"/>
</dbReference>
<dbReference type="OrthoDB" id="9847692at2"/>
<reference evidence="2 3" key="1">
    <citation type="submission" date="2018-06" db="EMBL/GenBank/DDBJ databases">
        <title>Complete genome of Desulfovibrio marinus P48SEP.</title>
        <authorList>
            <person name="Crispim J.S."/>
            <person name="Vidigal P.M.P."/>
            <person name="Silva L.C.F."/>
            <person name="Araujo L.C."/>
            <person name="Laguardia C.N."/>
            <person name="Dias R.S."/>
            <person name="Sousa M.P."/>
            <person name="Paula S.O."/>
            <person name="Silva C."/>
        </authorList>
    </citation>
    <scope>NUCLEOTIDE SEQUENCE [LARGE SCALE GENOMIC DNA]</scope>
    <source>
        <strain evidence="2 3">P48SEP</strain>
    </source>
</reference>
<evidence type="ECO:0000313" key="2">
    <source>
        <dbReference type="EMBL" id="TVM36655.1"/>
    </source>
</evidence>
<name>A0A6P1ZQ51_9BACT</name>
<comment type="caution">
    <text evidence="2">The sequence shown here is derived from an EMBL/GenBank/DDBJ whole genome shotgun (WGS) entry which is preliminary data.</text>
</comment>
<protein>
    <submittedName>
        <fullName evidence="2">Uncharacterized protein</fullName>
    </submittedName>
</protein>
<dbReference type="Proteomes" id="UP000434052">
    <property type="component" value="Unassembled WGS sequence"/>
</dbReference>
<dbReference type="AlphaFoldDB" id="A0A6P1ZQ51"/>
<dbReference type="EMBL" id="QMIF01000001">
    <property type="protein sequence ID" value="TVM36655.1"/>
    <property type="molecule type" value="Genomic_DNA"/>
</dbReference>